<dbReference type="InterPro" id="IPR031518">
    <property type="entry name" value="DUF4693"/>
</dbReference>
<dbReference type="AlphaFoldDB" id="A0A6S7HD35"/>
<feature type="compositionally biased region" description="Basic residues" evidence="2">
    <location>
        <begin position="117"/>
        <end position="126"/>
    </location>
</feature>
<feature type="compositionally biased region" description="Polar residues" evidence="2">
    <location>
        <begin position="218"/>
        <end position="236"/>
    </location>
</feature>
<accession>A0A6S7HD35</accession>
<sequence length="513" mass="58582">MAVKTKRLNDLMKEISKELQQLQGDIMDMTEMFKQRRETVEKHCGQCRDLFKPWPSKVVQLYNPSSQADEKLVETDEKLSCGFSNPENEKEEQELAMLDDILAKAQHARDIQNKMSKPSKKSHSAKLKSSNLSTSQVKETKPKPKVSYPVPKRPSSAKSTYAASYAKPTVKNKSLGTGTKKTSSANRTTVASQQKLRKQPEQGKTTEIKSLESKKSTCKNLVSGNPTQRSTENKVSSKPHPSESTNSELNTKTTTDAKFLISEKGSTLTIPTEFREICKEHKKLLRRIQKARTFTQRQSEDQFVKKAEELFCPKLHRLPTLLELEEDMYRLEKEYKELLGFMKVKVSNMQYARDTGQMDESFDRLEDWGTATSKFKQSNEEVQVLKESLMFLSKHCPFPEHKSVVFGGQGENLDGKLPSSFRGPKYSKTDANGCFSYHNMKELRTLLKLSYDYKIMKYQLDLRKMLGEALLPLLRQLPTSHKSFVPLCRSVYSILCCESKTFPTVVKDCSPED</sequence>
<feature type="compositionally biased region" description="Polar residues" evidence="2">
    <location>
        <begin position="242"/>
        <end position="252"/>
    </location>
</feature>
<keyword evidence="4" id="KW-1185">Reference proteome</keyword>
<dbReference type="EMBL" id="CACRXK020003985">
    <property type="protein sequence ID" value="CAB4001023.1"/>
    <property type="molecule type" value="Genomic_DNA"/>
</dbReference>
<keyword evidence="1" id="KW-0175">Coiled coil</keyword>
<dbReference type="Proteomes" id="UP001152795">
    <property type="component" value="Unassembled WGS sequence"/>
</dbReference>
<organism evidence="3 4">
    <name type="scientific">Paramuricea clavata</name>
    <name type="common">Red gorgonian</name>
    <name type="synonym">Violescent sea-whip</name>
    <dbReference type="NCBI Taxonomy" id="317549"/>
    <lineage>
        <taxon>Eukaryota</taxon>
        <taxon>Metazoa</taxon>
        <taxon>Cnidaria</taxon>
        <taxon>Anthozoa</taxon>
        <taxon>Octocorallia</taxon>
        <taxon>Malacalcyonacea</taxon>
        <taxon>Plexauridae</taxon>
        <taxon>Paramuricea</taxon>
    </lineage>
</organism>
<feature type="coiled-coil region" evidence="1">
    <location>
        <begin position="5"/>
        <end position="32"/>
    </location>
</feature>
<reference evidence="3" key="1">
    <citation type="submission" date="2020-04" db="EMBL/GenBank/DDBJ databases">
        <authorList>
            <person name="Alioto T."/>
            <person name="Alioto T."/>
            <person name="Gomez Garrido J."/>
        </authorList>
    </citation>
    <scope>NUCLEOTIDE SEQUENCE</scope>
    <source>
        <strain evidence="3">A484AB</strain>
    </source>
</reference>
<feature type="compositionally biased region" description="Basic and acidic residues" evidence="2">
    <location>
        <begin position="198"/>
        <end position="215"/>
    </location>
</feature>
<evidence type="ECO:0000313" key="3">
    <source>
        <dbReference type="EMBL" id="CAB4001023.1"/>
    </source>
</evidence>
<dbReference type="OrthoDB" id="5970292at2759"/>
<name>A0A6S7HD35_PARCT</name>
<dbReference type="PANTHER" id="PTHR14870:SF1">
    <property type="entry name" value="TUBULIN EPSILON AND DELTA COMPLEX PROTEIN 2"/>
    <property type="match status" value="1"/>
</dbReference>
<feature type="compositionally biased region" description="Low complexity" evidence="2">
    <location>
        <begin position="145"/>
        <end position="167"/>
    </location>
</feature>
<evidence type="ECO:0000313" key="4">
    <source>
        <dbReference type="Proteomes" id="UP001152795"/>
    </source>
</evidence>
<protein>
    <submittedName>
        <fullName evidence="3">Uncharacterized protein</fullName>
    </submittedName>
</protein>
<dbReference type="Pfam" id="PF15764">
    <property type="entry name" value="DUF4693"/>
    <property type="match status" value="1"/>
</dbReference>
<evidence type="ECO:0000256" key="1">
    <source>
        <dbReference type="SAM" id="Coils"/>
    </source>
</evidence>
<gene>
    <name evidence="3" type="ORF">PACLA_8A030462</name>
</gene>
<evidence type="ECO:0000256" key="2">
    <source>
        <dbReference type="SAM" id="MobiDB-lite"/>
    </source>
</evidence>
<feature type="compositionally biased region" description="Polar residues" evidence="2">
    <location>
        <begin position="171"/>
        <end position="194"/>
    </location>
</feature>
<feature type="region of interest" description="Disordered" evidence="2">
    <location>
        <begin position="107"/>
        <end position="252"/>
    </location>
</feature>
<comment type="caution">
    <text evidence="3">The sequence shown here is derived from an EMBL/GenBank/DDBJ whole genome shotgun (WGS) entry which is preliminary data.</text>
</comment>
<proteinExistence type="predicted"/>
<dbReference type="PANTHER" id="PTHR14870">
    <property type="entry name" value="TUBULIN EPSILON AND DELTA COMPLEX PROTEIN 2"/>
    <property type="match status" value="1"/>
</dbReference>